<comment type="caution">
    <text evidence="2">The sequence shown here is derived from an EMBL/GenBank/DDBJ whole genome shotgun (WGS) entry which is preliminary data.</text>
</comment>
<gene>
    <name evidence="2" type="ORF">P7K49_037924</name>
</gene>
<evidence type="ECO:0000313" key="3">
    <source>
        <dbReference type="Proteomes" id="UP001266305"/>
    </source>
</evidence>
<sequence length="132" mass="14331">MEAWSGRGVKGDRRHRGLAETSREVEGGVLWAWPRGGGTPAAVFPEQRCSHRRFQAQVWGLPALCVEAMVLFPVIGKLLHKRVVLASASPRRREILSNAVRSGPGRGGGRGREGPNQLGPATQDPYGWGRGE</sequence>
<keyword evidence="3" id="KW-1185">Reference proteome</keyword>
<evidence type="ECO:0000256" key="1">
    <source>
        <dbReference type="SAM" id="MobiDB-lite"/>
    </source>
</evidence>
<protein>
    <submittedName>
        <fullName evidence="2">Uncharacterized protein</fullName>
    </submittedName>
</protein>
<dbReference type="EMBL" id="JASSZA010000023">
    <property type="protein sequence ID" value="KAK2082688.1"/>
    <property type="molecule type" value="Genomic_DNA"/>
</dbReference>
<dbReference type="Proteomes" id="UP001266305">
    <property type="component" value="Unassembled WGS sequence"/>
</dbReference>
<accession>A0ABQ9TE15</accession>
<organism evidence="2 3">
    <name type="scientific">Saguinus oedipus</name>
    <name type="common">Cotton-top tamarin</name>
    <name type="synonym">Oedipomidas oedipus</name>
    <dbReference type="NCBI Taxonomy" id="9490"/>
    <lineage>
        <taxon>Eukaryota</taxon>
        <taxon>Metazoa</taxon>
        <taxon>Chordata</taxon>
        <taxon>Craniata</taxon>
        <taxon>Vertebrata</taxon>
        <taxon>Euteleostomi</taxon>
        <taxon>Mammalia</taxon>
        <taxon>Eutheria</taxon>
        <taxon>Euarchontoglires</taxon>
        <taxon>Primates</taxon>
        <taxon>Haplorrhini</taxon>
        <taxon>Platyrrhini</taxon>
        <taxon>Cebidae</taxon>
        <taxon>Callitrichinae</taxon>
        <taxon>Saguinus</taxon>
    </lineage>
</organism>
<name>A0ABQ9TE15_SAGOE</name>
<feature type="region of interest" description="Disordered" evidence="1">
    <location>
        <begin position="95"/>
        <end position="132"/>
    </location>
</feature>
<reference evidence="2 3" key="1">
    <citation type="submission" date="2023-05" db="EMBL/GenBank/DDBJ databases">
        <title>B98-5 Cell Line De Novo Hybrid Assembly: An Optical Mapping Approach.</title>
        <authorList>
            <person name="Kananen K."/>
            <person name="Auerbach J.A."/>
            <person name="Kautto E."/>
            <person name="Blachly J.S."/>
        </authorList>
    </citation>
    <scope>NUCLEOTIDE SEQUENCE [LARGE SCALE GENOMIC DNA]</scope>
    <source>
        <strain evidence="2">B95-8</strain>
        <tissue evidence="2">Cell line</tissue>
    </source>
</reference>
<feature type="region of interest" description="Disordered" evidence="1">
    <location>
        <begin position="1"/>
        <end position="20"/>
    </location>
</feature>
<evidence type="ECO:0000313" key="2">
    <source>
        <dbReference type="EMBL" id="KAK2082688.1"/>
    </source>
</evidence>
<proteinExistence type="predicted"/>